<comment type="caution">
    <text evidence="1">The sequence shown here is derived from an EMBL/GenBank/DDBJ whole genome shotgun (WGS) entry which is preliminary data.</text>
</comment>
<proteinExistence type="predicted"/>
<dbReference type="AlphaFoldDB" id="A0AAE1US95"/>
<accession>A0AAE1US95</accession>
<protein>
    <submittedName>
        <fullName evidence="1">Uncharacterized protein</fullName>
    </submittedName>
</protein>
<dbReference type="Proteomes" id="UP001291623">
    <property type="component" value="Unassembled WGS sequence"/>
</dbReference>
<reference evidence="1" key="1">
    <citation type="submission" date="2023-12" db="EMBL/GenBank/DDBJ databases">
        <title>Genome assembly of Anisodus tanguticus.</title>
        <authorList>
            <person name="Wang Y.-J."/>
        </authorList>
    </citation>
    <scope>NUCLEOTIDE SEQUENCE</scope>
    <source>
        <strain evidence="1">KB-2021</strain>
        <tissue evidence="1">Leaf</tissue>
    </source>
</reference>
<evidence type="ECO:0000313" key="1">
    <source>
        <dbReference type="EMBL" id="KAK4342788.1"/>
    </source>
</evidence>
<keyword evidence="2" id="KW-1185">Reference proteome</keyword>
<gene>
    <name evidence="1" type="ORF">RND71_038604</name>
</gene>
<sequence length="132" mass="14648">MDIIPQSVTTITVPLEELSPEGEPGVVSPSQHVDTEDEIVLSVLLGGVFDPEIAEKSIMKELLEIIEFQKWNYLFALPVPSVFEEVANFYGNFIATKDDTLMVTLNRTDVVLDEEKLSEILGVPTNGLRTVK</sequence>
<name>A0AAE1US95_9SOLA</name>
<organism evidence="1 2">
    <name type="scientific">Anisodus tanguticus</name>
    <dbReference type="NCBI Taxonomy" id="243964"/>
    <lineage>
        <taxon>Eukaryota</taxon>
        <taxon>Viridiplantae</taxon>
        <taxon>Streptophyta</taxon>
        <taxon>Embryophyta</taxon>
        <taxon>Tracheophyta</taxon>
        <taxon>Spermatophyta</taxon>
        <taxon>Magnoliopsida</taxon>
        <taxon>eudicotyledons</taxon>
        <taxon>Gunneridae</taxon>
        <taxon>Pentapetalae</taxon>
        <taxon>asterids</taxon>
        <taxon>lamiids</taxon>
        <taxon>Solanales</taxon>
        <taxon>Solanaceae</taxon>
        <taxon>Solanoideae</taxon>
        <taxon>Hyoscyameae</taxon>
        <taxon>Anisodus</taxon>
    </lineage>
</organism>
<dbReference type="EMBL" id="JAVYJV010000021">
    <property type="protein sequence ID" value="KAK4342788.1"/>
    <property type="molecule type" value="Genomic_DNA"/>
</dbReference>
<evidence type="ECO:0000313" key="2">
    <source>
        <dbReference type="Proteomes" id="UP001291623"/>
    </source>
</evidence>